<dbReference type="InterPro" id="IPR002656">
    <property type="entry name" value="Acyl_transf_3_dom"/>
</dbReference>
<feature type="transmembrane region" description="Helical" evidence="7">
    <location>
        <begin position="211"/>
        <end position="229"/>
    </location>
</feature>
<evidence type="ECO:0000256" key="2">
    <source>
        <dbReference type="ARBA" id="ARBA00007400"/>
    </source>
</evidence>
<dbReference type="GO" id="GO:0009246">
    <property type="term" value="P:enterobacterial common antigen biosynthetic process"/>
    <property type="evidence" value="ECO:0007669"/>
    <property type="project" value="TreeGrafter"/>
</dbReference>
<feature type="transmembrane region" description="Helical" evidence="7">
    <location>
        <begin position="7"/>
        <end position="26"/>
    </location>
</feature>
<evidence type="ECO:0000256" key="7">
    <source>
        <dbReference type="SAM" id="Phobius"/>
    </source>
</evidence>
<feature type="transmembrane region" description="Helical" evidence="7">
    <location>
        <begin position="179"/>
        <end position="199"/>
    </location>
</feature>
<feature type="transmembrane region" description="Helical" evidence="7">
    <location>
        <begin position="123"/>
        <end position="143"/>
    </location>
</feature>
<dbReference type="PANTHER" id="PTHR40074">
    <property type="entry name" value="O-ACETYLTRANSFERASE WECH"/>
    <property type="match status" value="1"/>
</dbReference>
<dbReference type="AlphaFoldDB" id="A0A1S8S3D3"/>
<reference evidence="9 10" key="1">
    <citation type="submission" date="2016-05" db="EMBL/GenBank/DDBJ databases">
        <title>Microbial solvent formation.</title>
        <authorList>
            <person name="Poehlein A."/>
            <person name="Montoya Solano J.D."/>
            <person name="Flitsch S."/>
            <person name="Krabben P."/>
            <person name="Duerre P."/>
            <person name="Daniel R."/>
        </authorList>
    </citation>
    <scope>NUCLEOTIDE SEQUENCE [LARGE SCALE GENOMIC DNA]</scope>
    <source>
        <strain evidence="9 10">DSM 53</strain>
    </source>
</reference>
<evidence type="ECO:0000256" key="4">
    <source>
        <dbReference type="ARBA" id="ARBA00022692"/>
    </source>
</evidence>
<feature type="domain" description="Acyltransferase 3" evidence="8">
    <location>
        <begin position="7"/>
        <end position="327"/>
    </location>
</feature>
<feature type="transmembrane region" description="Helical" evidence="7">
    <location>
        <begin position="155"/>
        <end position="173"/>
    </location>
</feature>
<evidence type="ECO:0000256" key="1">
    <source>
        <dbReference type="ARBA" id="ARBA00004651"/>
    </source>
</evidence>
<evidence type="ECO:0000259" key="8">
    <source>
        <dbReference type="Pfam" id="PF01757"/>
    </source>
</evidence>
<feature type="transmembrane region" description="Helical" evidence="7">
    <location>
        <begin position="268"/>
        <end position="291"/>
    </location>
</feature>
<accession>A0A1S8S3D3</accession>
<feature type="transmembrane region" description="Helical" evidence="7">
    <location>
        <begin position="85"/>
        <end position="103"/>
    </location>
</feature>
<comment type="subcellular location">
    <subcellularLocation>
        <location evidence="1">Cell membrane</location>
        <topology evidence="1">Multi-pass membrane protein</topology>
    </subcellularLocation>
</comment>
<dbReference type="EMBL" id="LZZI01000061">
    <property type="protein sequence ID" value="OOM59937.1"/>
    <property type="molecule type" value="Genomic_DNA"/>
</dbReference>
<organism evidence="9 10">
    <name type="scientific">Clostridium beijerinckii</name>
    <name type="common">Clostridium MP</name>
    <dbReference type="NCBI Taxonomy" id="1520"/>
    <lineage>
        <taxon>Bacteria</taxon>
        <taxon>Bacillati</taxon>
        <taxon>Bacillota</taxon>
        <taxon>Clostridia</taxon>
        <taxon>Eubacteriales</taxon>
        <taxon>Clostridiaceae</taxon>
        <taxon>Clostridium</taxon>
    </lineage>
</organism>
<evidence type="ECO:0000256" key="5">
    <source>
        <dbReference type="ARBA" id="ARBA00022989"/>
    </source>
</evidence>
<evidence type="ECO:0000256" key="6">
    <source>
        <dbReference type="ARBA" id="ARBA00023136"/>
    </source>
</evidence>
<dbReference type="GO" id="GO:0005886">
    <property type="term" value="C:plasma membrane"/>
    <property type="evidence" value="ECO:0007669"/>
    <property type="project" value="UniProtKB-SubCell"/>
</dbReference>
<gene>
    <name evidence="9" type="primary">yiaH</name>
    <name evidence="9" type="ORF">CLBCK_31600</name>
</gene>
<proteinExistence type="inferred from homology"/>
<dbReference type="PANTHER" id="PTHR40074:SF2">
    <property type="entry name" value="O-ACETYLTRANSFERASE WECH"/>
    <property type="match status" value="1"/>
</dbReference>
<name>A0A1S8S3D3_CLOBE</name>
<keyword evidence="3" id="KW-1003">Cell membrane</keyword>
<evidence type="ECO:0000313" key="10">
    <source>
        <dbReference type="Proteomes" id="UP000190973"/>
    </source>
</evidence>
<evidence type="ECO:0000256" key="3">
    <source>
        <dbReference type="ARBA" id="ARBA00022475"/>
    </source>
</evidence>
<dbReference type="GO" id="GO:0016413">
    <property type="term" value="F:O-acetyltransferase activity"/>
    <property type="evidence" value="ECO:0007669"/>
    <property type="project" value="TreeGrafter"/>
</dbReference>
<dbReference type="RefSeq" id="WP_077839593.1">
    <property type="nucleotide sequence ID" value="NZ_JABTAE010000001.1"/>
</dbReference>
<feature type="transmembrane region" description="Helical" evidence="7">
    <location>
        <begin position="303"/>
        <end position="329"/>
    </location>
</feature>
<evidence type="ECO:0000313" key="9">
    <source>
        <dbReference type="EMBL" id="OOM59937.1"/>
    </source>
</evidence>
<feature type="transmembrane region" description="Helical" evidence="7">
    <location>
        <begin position="235"/>
        <end position="256"/>
    </location>
</feature>
<comment type="caution">
    <text evidence="9">The sequence shown here is derived from an EMBL/GenBank/DDBJ whole genome shotgun (WGS) entry which is preliminary data.</text>
</comment>
<keyword evidence="6 7" id="KW-0472">Membrane</keyword>
<sequence length="349" mass="40352">MDKKRKIYYDVIRVLACIFVIGIHSTDPALTQSTKYSLQWFSLIIFQIIVRTAVPLFIMLSGALIINGKEESLKKFYFKRFSSTIMPFFVYSLFYICVFKYKADIFNLKTFGTALIEMIRGPVFYHLWFVYTIVGIYIFAPFVKIMLKNLSEEMLLNLIIIIVFISIIFTYMPLLGISIGVDSIIFIGYIDYFVVGYFLTKNIARLHYNKIIIFGAISFILSLLISVKFDNYQDIIYGSSPTMILISSAFFMYFIKNKDKIVNNEKSILYKIITFTSQYTFSIYMIHVYVLQKIIYPSGMNSMYINIGIGTIATMTLTLLISLIIVIIVDNLVIKQISKLINILSLKVI</sequence>
<keyword evidence="4 7" id="KW-0812">Transmembrane</keyword>
<feature type="transmembrane region" description="Helical" evidence="7">
    <location>
        <begin position="38"/>
        <end position="65"/>
    </location>
</feature>
<comment type="similarity">
    <text evidence="2">Belongs to the acyltransferase 3 family.</text>
</comment>
<protein>
    <submittedName>
        <fullName evidence="9">Inner membrane protein YiaH</fullName>
    </submittedName>
</protein>
<keyword evidence="5 7" id="KW-1133">Transmembrane helix</keyword>
<dbReference type="Pfam" id="PF01757">
    <property type="entry name" value="Acyl_transf_3"/>
    <property type="match status" value="1"/>
</dbReference>
<dbReference type="Proteomes" id="UP000190973">
    <property type="component" value="Unassembled WGS sequence"/>
</dbReference>